<name>E3MNN9_CAERE</name>
<dbReference type="OMA" id="ERRNNCK"/>
<evidence type="ECO:0000313" key="3">
    <source>
        <dbReference type="Proteomes" id="UP000008281"/>
    </source>
</evidence>
<gene>
    <name evidence="2" type="ORF">CRE_05902</name>
</gene>
<evidence type="ECO:0000313" key="2">
    <source>
        <dbReference type="EMBL" id="EFP06092.1"/>
    </source>
</evidence>
<sequence length="303" mass="33992">MRPQTVKTVRIRTSETRNDSGSVSPPALGDGKTIFVQKMHKMYGNLDPSQLELKIEQLWNGLNSSQREKFIGKSGEKENFSSKTPRSTKKKTAPALETQINKFSDCKAIAKVLDLKTSKPGVSYAQVVKGKMQAYWKEGKHISSRFGPPSPPSGIYQFPTPPKDELNIPTIQIEIPSTNPLDSTPFIAEIPRGILEKPKNSMKTLKLESIFKKSVNIPPMSSKTPRRIQMKKTTTTVMKSMAPTPQPPVKRISYDDACREYYSTLSQAFLMDSEPLDTSMLSTYASILQGYRPIREYNALQNL</sequence>
<organism evidence="3">
    <name type="scientific">Caenorhabditis remanei</name>
    <name type="common">Caenorhabditis vulgaris</name>
    <dbReference type="NCBI Taxonomy" id="31234"/>
    <lineage>
        <taxon>Eukaryota</taxon>
        <taxon>Metazoa</taxon>
        <taxon>Ecdysozoa</taxon>
        <taxon>Nematoda</taxon>
        <taxon>Chromadorea</taxon>
        <taxon>Rhabditida</taxon>
        <taxon>Rhabditina</taxon>
        <taxon>Rhabditomorpha</taxon>
        <taxon>Rhabditoidea</taxon>
        <taxon>Rhabditidae</taxon>
        <taxon>Peloderinae</taxon>
        <taxon>Caenorhabditis</taxon>
    </lineage>
</organism>
<dbReference type="FunCoup" id="E3MNN9">
    <property type="interactions" value="1661"/>
</dbReference>
<dbReference type="EMBL" id="DS268460">
    <property type="protein sequence ID" value="EFP06092.1"/>
    <property type="molecule type" value="Genomic_DNA"/>
</dbReference>
<feature type="compositionally biased region" description="Basic and acidic residues" evidence="1">
    <location>
        <begin position="70"/>
        <end position="80"/>
    </location>
</feature>
<keyword evidence="3" id="KW-1185">Reference proteome</keyword>
<dbReference type="OrthoDB" id="5810359at2759"/>
<protein>
    <submittedName>
        <fullName evidence="2">Uncharacterized protein</fullName>
    </submittedName>
</protein>
<feature type="region of interest" description="Disordered" evidence="1">
    <location>
        <begin position="70"/>
        <end position="92"/>
    </location>
</feature>
<accession>E3MNN9</accession>
<dbReference type="HOGENOM" id="CLU_1016474_0_0_1"/>
<dbReference type="AlphaFoldDB" id="E3MNN9"/>
<dbReference type="Proteomes" id="UP000008281">
    <property type="component" value="Unassembled WGS sequence"/>
</dbReference>
<dbReference type="InParanoid" id="E3MNN9"/>
<evidence type="ECO:0000256" key="1">
    <source>
        <dbReference type="SAM" id="MobiDB-lite"/>
    </source>
</evidence>
<reference evidence="2" key="1">
    <citation type="submission" date="2007-07" db="EMBL/GenBank/DDBJ databases">
        <title>PCAP assembly of the Caenorhabditis remanei genome.</title>
        <authorList>
            <consortium name="The Caenorhabditis remanei Sequencing Consortium"/>
            <person name="Wilson R.K."/>
        </authorList>
    </citation>
    <scope>NUCLEOTIDE SEQUENCE [LARGE SCALE GENOMIC DNA]</scope>
    <source>
        <strain evidence="2">PB4641</strain>
    </source>
</reference>
<proteinExistence type="predicted"/>
<dbReference type="eggNOG" id="ENOG502THW3">
    <property type="taxonomic scope" value="Eukaryota"/>
</dbReference>